<dbReference type="Gene3D" id="3.40.50.720">
    <property type="entry name" value="NAD(P)-binding Rossmann-like Domain"/>
    <property type="match status" value="1"/>
</dbReference>
<dbReference type="InterPro" id="IPR008927">
    <property type="entry name" value="6-PGluconate_DH-like_C_sf"/>
</dbReference>
<organism evidence="6 7">
    <name type="scientific">Leucobacter chromiireducens subsp. solipictus</name>
    <dbReference type="NCBI Taxonomy" id="398235"/>
    <lineage>
        <taxon>Bacteria</taxon>
        <taxon>Bacillati</taxon>
        <taxon>Actinomycetota</taxon>
        <taxon>Actinomycetes</taxon>
        <taxon>Micrococcales</taxon>
        <taxon>Microbacteriaceae</taxon>
        <taxon>Leucobacter</taxon>
    </lineage>
</organism>
<evidence type="ECO:0000259" key="4">
    <source>
        <dbReference type="Pfam" id="PF03446"/>
    </source>
</evidence>
<keyword evidence="3" id="KW-0520">NAD</keyword>
<dbReference type="PANTHER" id="PTHR43060">
    <property type="entry name" value="3-HYDROXYISOBUTYRATE DEHYDROGENASE-LIKE 1, MITOCHONDRIAL-RELATED"/>
    <property type="match status" value="1"/>
</dbReference>
<dbReference type="InterPro" id="IPR006115">
    <property type="entry name" value="6PGDH_NADP-bd"/>
</dbReference>
<dbReference type="Proteomes" id="UP001645859">
    <property type="component" value="Unassembled WGS sequence"/>
</dbReference>
<dbReference type="Pfam" id="PF14833">
    <property type="entry name" value="NAD_binding_11"/>
    <property type="match status" value="1"/>
</dbReference>
<feature type="domain" description="3-hydroxyisobutyrate dehydrogenase-like NAD-binding" evidence="5">
    <location>
        <begin position="183"/>
        <end position="302"/>
    </location>
</feature>
<dbReference type="PANTHER" id="PTHR43060:SF15">
    <property type="entry name" value="3-HYDROXYISOBUTYRATE DEHYDROGENASE-LIKE 1, MITOCHONDRIAL-RELATED"/>
    <property type="match status" value="1"/>
</dbReference>
<keyword evidence="2" id="KW-0560">Oxidoreductase</keyword>
<reference evidence="6 7" key="1">
    <citation type="submission" date="2018-09" db="EMBL/GenBank/DDBJ databases">
        <title>Comparative genomics of Leucobacter spp.</title>
        <authorList>
            <person name="Reis A.C."/>
            <person name="Kolvenbach B.A."/>
            <person name="Corvini P.F.X."/>
            <person name="Nunes O.C."/>
        </authorList>
    </citation>
    <scope>NUCLEOTIDE SEQUENCE [LARGE SCALE GENOMIC DNA]</scope>
    <source>
        <strain evidence="6 7">TAN 31504</strain>
    </source>
</reference>
<dbReference type="InterPro" id="IPR002204">
    <property type="entry name" value="3-OH-isobutyrate_DH-rel_CS"/>
</dbReference>
<dbReference type="Pfam" id="PF03446">
    <property type="entry name" value="NAD_binding_2"/>
    <property type="match status" value="1"/>
</dbReference>
<dbReference type="PIRSF" id="PIRSF000103">
    <property type="entry name" value="HIBADH"/>
    <property type="match status" value="1"/>
</dbReference>
<evidence type="ECO:0000313" key="6">
    <source>
        <dbReference type="EMBL" id="MBL3679015.1"/>
    </source>
</evidence>
<evidence type="ECO:0000256" key="2">
    <source>
        <dbReference type="ARBA" id="ARBA00023002"/>
    </source>
</evidence>
<dbReference type="RefSeq" id="WP_202344285.1">
    <property type="nucleotide sequence ID" value="NZ_BAAAPI010000013.1"/>
</dbReference>
<gene>
    <name evidence="6" type="ORF">D3230_06855</name>
</gene>
<protein>
    <submittedName>
        <fullName evidence="6">NAD(P)-dependent oxidoreductase</fullName>
    </submittedName>
</protein>
<dbReference type="PROSITE" id="PS00895">
    <property type="entry name" value="3_HYDROXYISOBUT_DH"/>
    <property type="match status" value="1"/>
</dbReference>
<evidence type="ECO:0000313" key="7">
    <source>
        <dbReference type="Proteomes" id="UP001645859"/>
    </source>
</evidence>
<dbReference type="EMBL" id="QYAC01000003">
    <property type="protein sequence ID" value="MBL3679015.1"/>
    <property type="molecule type" value="Genomic_DNA"/>
</dbReference>
<evidence type="ECO:0000259" key="5">
    <source>
        <dbReference type="Pfam" id="PF14833"/>
    </source>
</evidence>
<evidence type="ECO:0000256" key="1">
    <source>
        <dbReference type="ARBA" id="ARBA00009080"/>
    </source>
</evidence>
<dbReference type="SUPFAM" id="SSF51735">
    <property type="entry name" value="NAD(P)-binding Rossmann-fold domains"/>
    <property type="match status" value="1"/>
</dbReference>
<comment type="similarity">
    <text evidence="1">Belongs to the HIBADH-related family.</text>
</comment>
<dbReference type="InterPro" id="IPR029154">
    <property type="entry name" value="HIBADH-like_NADP-bd"/>
</dbReference>
<comment type="caution">
    <text evidence="6">The sequence shown here is derived from an EMBL/GenBank/DDBJ whole genome shotgun (WGS) entry which is preliminary data.</text>
</comment>
<feature type="domain" description="6-phosphogluconate dehydrogenase NADP-binding" evidence="4">
    <location>
        <begin position="21"/>
        <end position="180"/>
    </location>
</feature>
<accession>A0ABS1SEP2</accession>
<dbReference type="InterPro" id="IPR015815">
    <property type="entry name" value="HIBADH-related"/>
</dbReference>
<dbReference type="InterPro" id="IPR036291">
    <property type="entry name" value="NAD(P)-bd_dom_sf"/>
</dbReference>
<sequence>MTSQTSQTSHAPVAGDGPAPSIGYLGLGAMGGPMAHRLIDAGHALQVWNRTASRTEPFVARGATRAASAAELAASSDVVLSCLLSTDVTRQVYLGPNGIVAAARPGTLIVEHGTFDPALAHEIADAAADRGILFVDAPVSGGAVAAEAGALAVMAGGPAAAEARFREAVAPYARVVEWLGPVGSGLALKLVNQMLVSTHVAVATEAANVVQSLGIDPAAATRVLAGGWAQSAMLERALPLAFAGDFTAPSDATIGGLAEAQRLLREVAAAAGVAVPVFDRAADRFAQARELGWGDRDLAALAGLGAPA</sequence>
<dbReference type="Gene3D" id="1.10.1040.10">
    <property type="entry name" value="N-(1-d-carboxylethyl)-l-norvaline Dehydrogenase, domain 2"/>
    <property type="match status" value="1"/>
</dbReference>
<dbReference type="SUPFAM" id="SSF48179">
    <property type="entry name" value="6-phosphogluconate dehydrogenase C-terminal domain-like"/>
    <property type="match status" value="1"/>
</dbReference>
<dbReference type="InterPro" id="IPR013328">
    <property type="entry name" value="6PGD_dom2"/>
</dbReference>
<proteinExistence type="inferred from homology"/>
<keyword evidence="7" id="KW-1185">Reference proteome</keyword>
<name>A0ABS1SEP2_9MICO</name>
<evidence type="ECO:0000256" key="3">
    <source>
        <dbReference type="ARBA" id="ARBA00023027"/>
    </source>
</evidence>